<comment type="caution">
    <text evidence="2">The sequence shown here is derived from an EMBL/GenBank/DDBJ whole genome shotgun (WGS) entry which is preliminary data.</text>
</comment>
<keyword evidence="1" id="KW-0812">Transmembrane</keyword>
<proteinExistence type="predicted"/>
<feature type="transmembrane region" description="Helical" evidence="1">
    <location>
        <begin position="75"/>
        <end position="96"/>
    </location>
</feature>
<keyword evidence="1" id="KW-1133">Transmembrane helix</keyword>
<dbReference type="Pfam" id="PF18895">
    <property type="entry name" value="T4SS_pilin"/>
    <property type="match status" value="1"/>
</dbReference>
<evidence type="ECO:0000313" key="3">
    <source>
        <dbReference type="Proteomes" id="UP000178612"/>
    </source>
</evidence>
<dbReference type="Proteomes" id="UP000178612">
    <property type="component" value="Unassembled WGS sequence"/>
</dbReference>
<dbReference type="AlphaFoldDB" id="A0A1G2T2S2"/>
<keyword evidence="1" id="KW-0472">Membrane</keyword>
<protein>
    <submittedName>
        <fullName evidence="2">Uncharacterized protein</fullName>
    </submittedName>
</protein>
<accession>A0A1G2T2S2</accession>
<feature type="transmembrane region" description="Helical" evidence="1">
    <location>
        <begin position="117"/>
        <end position="134"/>
    </location>
</feature>
<reference evidence="2 3" key="1">
    <citation type="journal article" date="2016" name="Nat. Commun.">
        <title>Thousands of microbial genomes shed light on interconnected biogeochemical processes in an aquifer system.</title>
        <authorList>
            <person name="Anantharaman K."/>
            <person name="Brown C.T."/>
            <person name="Hug L.A."/>
            <person name="Sharon I."/>
            <person name="Castelle C.J."/>
            <person name="Probst A.J."/>
            <person name="Thomas B.C."/>
            <person name="Singh A."/>
            <person name="Wilkins M.J."/>
            <person name="Karaoz U."/>
            <person name="Brodie E.L."/>
            <person name="Williams K.H."/>
            <person name="Hubbard S.S."/>
            <person name="Banfield J.F."/>
        </authorList>
    </citation>
    <scope>NUCLEOTIDE SEQUENCE [LARGE SCALE GENOMIC DNA]</scope>
</reference>
<gene>
    <name evidence="2" type="ORF">A2758_00555</name>
</gene>
<dbReference type="InterPro" id="IPR043993">
    <property type="entry name" value="T4SS_pilin"/>
</dbReference>
<name>A0A1G2T2S2_9BACT</name>
<dbReference type="PROSITE" id="PS51257">
    <property type="entry name" value="PROKAR_LIPOPROTEIN"/>
    <property type="match status" value="1"/>
</dbReference>
<organism evidence="2 3">
    <name type="scientific">Candidatus Zambryskibacteria bacterium RIFCSPHIGHO2_01_FULL_49_18</name>
    <dbReference type="NCBI Taxonomy" id="1802740"/>
    <lineage>
        <taxon>Bacteria</taxon>
        <taxon>Candidatus Zambryskiibacteriota</taxon>
    </lineage>
</organism>
<sequence>MNRLITHDLRHTAGIQIVFWLLLFVVSCTSFVSSASAQAPAPAPTEYTLLAPIPLQGAGGNPTEKTNAVQYITGLFKLIIGLAGVLAVVMLIYAGIKYMSTDAFSGKDEAKGVIENAMWGLGLAIAAWLILYTINPKLVEIKFDIPKQKIAPSTLSGGGGGGGVLPGYILTPEQVAEDNRIELDLKKNIPSVTINNNPCVTGATSGCTNVVGLPQQAIEGVKSFALTCQIAMGKNCFVEITGGTEGGHATHGPGLAVIDIGKNLNVNNYIKQKGAPTNTQACSQLGPQYSLNNTIYVDEWTHWHVCY</sequence>
<evidence type="ECO:0000313" key="2">
    <source>
        <dbReference type="EMBL" id="OHA91587.1"/>
    </source>
</evidence>
<dbReference type="EMBL" id="MHVJ01000011">
    <property type="protein sequence ID" value="OHA91587.1"/>
    <property type="molecule type" value="Genomic_DNA"/>
</dbReference>
<evidence type="ECO:0000256" key="1">
    <source>
        <dbReference type="SAM" id="Phobius"/>
    </source>
</evidence>